<dbReference type="GO" id="GO:0005652">
    <property type="term" value="C:nuclear lamina"/>
    <property type="evidence" value="ECO:0007669"/>
    <property type="project" value="UniProtKB-SubCell"/>
</dbReference>
<evidence type="ECO:0000256" key="1">
    <source>
        <dbReference type="ARBA" id="ARBA00022754"/>
    </source>
</evidence>
<evidence type="ECO:0000256" key="6">
    <source>
        <dbReference type="SAM" id="Coils"/>
    </source>
</evidence>
<comment type="caution">
    <text evidence="10">The sequence shown here is derived from an EMBL/GenBank/DDBJ whole genome shotgun (WGS) entry which is preliminary data.</text>
</comment>
<evidence type="ECO:0008006" key="12">
    <source>
        <dbReference type="Google" id="ProtNLM"/>
    </source>
</evidence>
<dbReference type="PROSITE" id="PS00226">
    <property type="entry name" value="IF_ROD_1"/>
    <property type="match status" value="1"/>
</dbReference>
<evidence type="ECO:0000256" key="3">
    <source>
        <dbReference type="ARBA" id="ARBA00023289"/>
    </source>
</evidence>
<evidence type="ECO:0000313" key="10">
    <source>
        <dbReference type="EMBL" id="KAJ3593263.1"/>
    </source>
</evidence>
<dbReference type="Gene3D" id="1.20.5.170">
    <property type="match status" value="1"/>
</dbReference>
<feature type="compositionally biased region" description="Basic residues" evidence="7">
    <location>
        <begin position="423"/>
        <end position="432"/>
    </location>
</feature>
<evidence type="ECO:0000256" key="7">
    <source>
        <dbReference type="SAM" id="MobiDB-lite"/>
    </source>
</evidence>
<dbReference type="GO" id="GO:0006998">
    <property type="term" value="P:nuclear envelope organization"/>
    <property type="evidence" value="ECO:0007669"/>
    <property type="project" value="TreeGrafter"/>
</dbReference>
<feature type="region of interest" description="Disordered" evidence="7">
    <location>
        <begin position="1"/>
        <end position="44"/>
    </location>
</feature>
<reference evidence="10" key="1">
    <citation type="submission" date="2022-07" db="EMBL/GenBank/DDBJ databases">
        <title>Chromosome-level genome of Muraenolepis orangiensis.</title>
        <authorList>
            <person name="Kim J."/>
        </authorList>
    </citation>
    <scope>NUCLEOTIDE SEQUENCE</scope>
    <source>
        <strain evidence="10">KU_S4_2022</strain>
        <tissue evidence="10">Muscle</tissue>
    </source>
</reference>
<dbReference type="PROSITE" id="PS51842">
    <property type="entry name" value="IF_ROD_2"/>
    <property type="match status" value="1"/>
</dbReference>
<evidence type="ECO:0000256" key="2">
    <source>
        <dbReference type="ARBA" id="ARBA00023054"/>
    </source>
</evidence>
<feature type="coiled-coil region" evidence="6">
    <location>
        <begin position="169"/>
        <end position="235"/>
    </location>
</feature>
<keyword evidence="3" id="KW-0636">Prenylation</keyword>
<dbReference type="Pfam" id="PF00932">
    <property type="entry name" value="LTD"/>
    <property type="match status" value="1"/>
</dbReference>
<dbReference type="Gene3D" id="2.60.40.1260">
    <property type="entry name" value="Lamin Tail domain"/>
    <property type="match status" value="1"/>
</dbReference>
<comment type="subcellular location">
    <subcellularLocation>
        <location evidence="4">Nucleus lamina</location>
    </subcellularLocation>
</comment>
<keyword evidence="2 6" id="KW-0175">Coiled coil</keyword>
<dbReference type="InterPro" id="IPR039008">
    <property type="entry name" value="IF_rod_dom"/>
</dbReference>
<dbReference type="Proteomes" id="UP001148018">
    <property type="component" value="Unassembled WGS sequence"/>
</dbReference>
<dbReference type="SUPFAM" id="SSF64593">
    <property type="entry name" value="Intermediate filament protein, coiled coil region"/>
    <property type="match status" value="2"/>
</dbReference>
<dbReference type="GO" id="GO:0005200">
    <property type="term" value="F:structural constituent of cytoskeleton"/>
    <property type="evidence" value="ECO:0007669"/>
    <property type="project" value="TreeGrafter"/>
</dbReference>
<evidence type="ECO:0000259" key="8">
    <source>
        <dbReference type="PROSITE" id="PS51841"/>
    </source>
</evidence>
<dbReference type="Gene3D" id="1.20.5.1160">
    <property type="entry name" value="Vasodilator-stimulated phosphoprotein"/>
    <property type="match status" value="1"/>
</dbReference>
<proteinExistence type="inferred from homology"/>
<feature type="domain" description="LTD" evidence="8">
    <location>
        <begin position="442"/>
        <end position="560"/>
    </location>
</feature>
<dbReference type="GO" id="GO:0031507">
    <property type="term" value="P:heterochromatin formation"/>
    <property type="evidence" value="ECO:0007669"/>
    <property type="project" value="TreeGrafter"/>
</dbReference>
<dbReference type="InterPro" id="IPR036415">
    <property type="entry name" value="Lamin_tail_dom_sf"/>
</dbReference>
<dbReference type="Pfam" id="PF00038">
    <property type="entry name" value="Filament"/>
    <property type="match status" value="1"/>
</dbReference>
<dbReference type="GO" id="GO:0005882">
    <property type="term" value="C:intermediate filament"/>
    <property type="evidence" value="ECO:0007669"/>
    <property type="project" value="UniProtKB-KW"/>
</dbReference>
<dbReference type="GO" id="GO:0090435">
    <property type="term" value="P:protein localization to nuclear envelope"/>
    <property type="evidence" value="ECO:0007669"/>
    <property type="project" value="TreeGrafter"/>
</dbReference>
<dbReference type="GO" id="GO:0007097">
    <property type="term" value="P:nuclear migration"/>
    <property type="evidence" value="ECO:0007669"/>
    <property type="project" value="TreeGrafter"/>
</dbReference>
<keyword evidence="1 5" id="KW-0403">Intermediate filament</keyword>
<gene>
    <name evidence="10" type="ORF">NHX12_005598</name>
</gene>
<dbReference type="PANTHER" id="PTHR45721:SF16">
    <property type="entry name" value="LAMIN-L(III)"/>
    <property type="match status" value="1"/>
</dbReference>
<dbReference type="AlphaFoldDB" id="A0A9Q0ID29"/>
<dbReference type="InterPro" id="IPR018039">
    <property type="entry name" value="IF_conserved"/>
</dbReference>
<feature type="compositionally biased region" description="Low complexity" evidence="7">
    <location>
        <begin position="1"/>
        <end position="27"/>
    </location>
</feature>
<comment type="similarity">
    <text evidence="5">Belongs to the intermediate filament family.</text>
</comment>
<dbReference type="EMBL" id="JANIIK010000112">
    <property type="protein sequence ID" value="KAJ3593263.1"/>
    <property type="molecule type" value="Genomic_DNA"/>
</dbReference>
<evidence type="ECO:0000313" key="11">
    <source>
        <dbReference type="Proteomes" id="UP001148018"/>
    </source>
</evidence>
<evidence type="ECO:0000259" key="9">
    <source>
        <dbReference type="PROSITE" id="PS51842"/>
    </source>
</evidence>
<sequence length="585" mass="66489">MASATSTPAASSSSTGRATRSVGRRGTPGQSTPGISPTRISRVQEKEDLRHLNDRLANYIHRVQELENERSSMLLLLEDKKDSTSRETGNVRRLYEAELADVRKSLDELANERARLQLDYGSLKEEHRKLQVRNQKREADLAFAVTQWRSVEEALHTKDTEYTRLLGDNKTLTDDVTELQQQLDNVEAVLGGTQTQLSSEILRRVDLENRMQSLKEQLNLQKNISEQELQDVQHRHESRIMEVESGRRREFDSKLADSMQCLRQDHDVQVQQYKEELERNFCTKLENAQQSMVENEEVASATRDELTSTKRRVEILGVQLIQYQKEKGELEGRVQELERTLDAKSCSWHQRLNQKEQELAALRSQQLGQLEDYESLLDVKLALDMEINAYRKMLEVEEQRLHLSPSPSQQGAVSRTREQGSRRISKGKKRKHEGAPGCSPAYKMTSHGVARGNMKVAEVDLEGTYVVLKNDSEEEQPLGGWVVRRTQSDSGDISFHIPADHVLPGGHTLTIWATGVEAGLEDLILQGHSSWGPVTNTRVILLNPQHEEMAERRLMCVPGRGDEEPALDFGEECPKKKKKKCCSVS</sequence>
<feature type="coiled-coil region" evidence="6">
    <location>
        <begin position="49"/>
        <end position="133"/>
    </location>
</feature>
<dbReference type="PROSITE" id="PS51841">
    <property type="entry name" value="LTD"/>
    <property type="match status" value="1"/>
</dbReference>
<evidence type="ECO:0000256" key="4">
    <source>
        <dbReference type="ARBA" id="ARBA00024186"/>
    </source>
</evidence>
<feature type="domain" description="IF rod" evidence="9">
    <location>
        <begin position="45"/>
        <end position="401"/>
    </location>
</feature>
<dbReference type="OrthoDB" id="102442at2759"/>
<protein>
    <recommendedName>
        <fullName evidence="12">Lamin</fullName>
    </recommendedName>
</protein>
<keyword evidence="11" id="KW-1185">Reference proteome</keyword>
<dbReference type="InterPro" id="IPR001322">
    <property type="entry name" value="Lamin_tail_dom"/>
</dbReference>
<keyword evidence="3" id="KW-0449">Lipoprotein</keyword>
<feature type="region of interest" description="Disordered" evidence="7">
    <location>
        <begin position="401"/>
        <end position="444"/>
    </location>
</feature>
<organism evidence="10 11">
    <name type="scientific">Muraenolepis orangiensis</name>
    <name type="common">Patagonian moray cod</name>
    <dbReference type="NCBI Taxonomy" id="630683"/>
    <lineage>
        <taxon>Eukaryota</taxon>
        <taxon>Metazoa</taxon>
        <taxon>Chordata</taxon>
        <taxon>Craniata</taxon>
        <taxon>Vertebrata</taxon>
        <taxon>Euteleostomi</taxon>
        <taxon>Actinopterygii</taxon>
        <taxon>Neopterygii</taxon>
        <taxon>Teleostei</taxon>
        <taxon>Neoteleostei</taxon>
        <taxon>Acanthomorphata</taxon>
        <taxon>Zeiogadaria</taxon>
        <taxon>Gadariae</taxon>
        <taxon>Gadiformes</taxon>
        <taxon>Muraenolepidoidei</taxon>
        <taxon>Muraenolepididae</taxon>
        <taxon>Muraenolepis</taxon>
    </lineage>
</organism>
<accession>A0A9Q0ID29</accession>
<dbReference type="SUPFAM" id="SSF74853">
    <property type="entry name" value="Lamin A/C globular tail domain"/>
    <property type="match status" value="1"/>
</dbReference>
<dbReference type="SMART" id="SM01391">
    <property type="entry name" value="Filament"/>
    <property type="match status" value="1"/>
</dbReference>
<name>A0A9Q0ID29_9TELE</name>
<feature type="compositionally biased region" description="Polar residues" evidence="7">
    <location>
        <begin position="28"/>
        <end position="41"/>
    </location>
</feature>
<evidence type="ECO:0000256" key="5">
    <source>
        <dbReference type="RuleBase" id="RU000685"/>
    </source>
</evidence>
<dbReference type="PANTHER" id="PTHR45721">
    <property type="entry name" value="LAMIN DM0-RELATED"/>
    <property type="match status" value="1"/>
</dbReference>
<dbReference type="GO" id="GO:0051664">
    <property type="term" value="P:nuclear pore localization"/>
    <property type="evidence" value="ECO:0007669"/>
    <property type="project" value="TreeGrafter"/>
</dbReference>
<feature type="coiled-coil region" evidence="6">
    <location>
        <begin position="285"/>
        <end position="340"/>
    </location>
</feature>